<evidence type="ECO:0000256" key="2">
    <source>
        <dbReference type="ARBA" id="ARBA00022803"/>
    </source>
</evidence>
<dbReference type="Pfam" id="PF13181">
    <property type="entry name" value="TPR_8"/>
    <property type="match status" value="2"/>
</dbReference>
<gene>
    <name evidence="4" type="ORF">A4H02_06930</name>
</gene>
<accession>A0A1E3G1K9</accession>
<dbReference type="InterPro" id="IPR052346">
    <property type="entry name" value="O-mannosyl-transferase_TMTC"/>
</dbReference>
<feature type="repeat" description="TPR" evidence="3">
    <location>
        <begin position="218"/>
        <end position="251"/>
    </location>
</feature>
<keyword evidence="1" id="KW-0677">Repeat</keyword>
<evidence type="ECO:0000313" key="4">
    <source>
        <dbReference type="EMBL" id="ODN30154.1"/>
    </source>
</evidence>
<evidence type="ECO:0000256" key="1">
    <source>
        <dbReference type="ARBA" id="ARBA00022737"/>
    </source>
</evidence>
<dbReference type="AlphaFoldDB" id="A0A1E3G1K9"/>
<evidence type="ECO:0008006" key="6">
    <source>
        <dbReference type="Google" id="ProtNLM"/>
    </source>
</evidence>
<dbReference type="Proteomes" id="UP000094570">
    <property type="component" value="Unassembled WGS sequence"/>
</dbReference>
<dbReference type="SMART" id="SM00028">
    <property type="entry name" value="TPR"/>
    <property type="match status" value="5"/>
</dbReference>
<evidence type="ECO:0000313" key="5">
    <source>
        <dbReference type="Proteomes" id="UP000094570"/>
    </source>
</evidence>
<dbReference type="EMBL" id="LWAF01000010">
    <property type="protein sequence ID" value="ODN30154.1"/>
    <property type="molecule type" value="Genomic_DNA"/>
</dbReference>
<organism evidence="4 5">
    <name type="scientific">Fervidobacterium thailandense</name>
    <dbReference type="NCBI Taxonomy" id="1008305"/>
    <lineage>
        <taxon>Bacteria</taxon>
        <taxon>Thermotogati</taxon>
        <taxon>Thermotogota</taxon>
        <taxon>Thermotogae</taxon>
        <taxon>Thermotogales</taxon>
        <taxon>Fervidobacteriaceae</taxon>
        <taxon>Fervidobacterium</taxon>
    </lineage>
</organism>
<dbReference type="InterPro" id="IPR019734">
    <property type="entry name" value="TPR_rpt"/>
</dbReference>
<evidence type="ECO:0000256" key="3">
    <source>
        <dbReference type="PROSITE-ProRule" id="PRU00339"/>
    </source>
</evidence>
<protein>
    <recommendedName>
        <fullName evidence="6">Tetratricopeptide repeat protein</fullName>
    </recommendedName>
</protein>
<dbReference type="STRING" id="1008305.A4H02_06930"/>
<dbReference type="SUPFAM" id="SSF48452">
    <property type="entry name" value="TPR-like"/>
    <property type="match status" value="1"/>
</dbReference>
<dbReference type="Pfam" id="PF13432">
    <property type="entry name" value="TPR_16"/>
    <property type="match status" value="1"/>
</dbReference>
<keyword evidence="5" id="KW-1185">Reference proteome</keyword>
<sequence length="532" mass="61538">MPAKERKPVKAIVYLPLKPEVAKSLNLPVKLPVLAEDLLLITDQNNIPLDVILRGLEAQYEVSPDEYWKSYLVFFYYEKFKDLLNKGDYTKAGEYLNKAKALTYDYRFHFYNALLQAKLGNYELAEIEFKQTIALNPSFPLAHYELGNVLFARKDYDEALEYYKRAYELNPEFLLPLMKIGDIYTELGQLDDAEIVYNMVIQKFKGAHPEGFNLQPIPEVYLRLGVVYNLRQQYEKAEKVFKEGLKISKKPEIMYNLSYTLMRLGKHFEAYGLLLELSKEYPVPEVLNELGIIQRRLGLYEEAYETFEKVQDDFRENYERIQYFVEKKSFEEDFLNELKGAEKVLESVEFPFPDALELIIKTTDNDGNLLVDKFTEELGLTPTSTDNNEPDTKWVPYILAAMYIAGTDPIMMEKNATLATIATYGAGLALACSTALLRLYQFLLSGGINVDDFIENVVPELEELHFTFSRTIALLTEKPLDDFFEEECTTYDKLVLSLIKLIGYVPTSEELERVSNTTLKHLGKFFLELTRK</sequence>
<keyword evidence="2 3" id="KW-0802">TPR repeat</keyword>
<reference evidence="5" key="1">
    <citation type="submission" date="2016-04" db="EMBL/GenBank/DDBJ databases">
        <title>The genome sequence project of a novel Fervidobacterium isolate from a hot spring in Thailand.</title>
        <authorList>
            <person name="Gonzalez J.M."/>
            <person name="Cuecas A."/>
            <person name="Kanoksilapatham W."/>
        </authorList>
    </citation>
    <scope>NUCLEOTIDE SEQUENCE [LARGE SCALE GENOMIC DNA]</scope>
    <source>
        <strain evidence="5">FC2004</strain>
    </source>
</reference>
<proteinExistence type="predicted"/>
<name>A0A1E3G1K9_9BACT</name>
<comment type="caution">
    <text evidence="4">The sequence shown here is derived from an EMBL/GenBank/DDBJ whole genome shotgun (WGS) entry which is preliminary data.</text>
</comment>
<dbReference type="PANTHER" id="PTHR44227:SF3">
    <property type="entry name" value="PROTEIN O-MANNOSYL-TRANSFERASE TMTC4"/>
    <property type="match status" value="1"/>
</dbReference>
<dbReference type="Gene3D" id="1.25.40.10">
    <property type="entry name" value="Tetratricopeptide repeat domain"/>
    <property type="match status" value="1"/>
</dbReference>
<dbReference type="PROSITE" id="PS50005">
    <property type="entry name" value="TPR"/>
    <property type="match status" value="2"/>
</dbReference>
<dbReference type="PROSITE" id="PS50293">
    <property type="entry name" value="TPR_REGION"/>
    <property type="match status" value="1"/>
</dbReference>
<feature type="repeat" description="TPR" evidence="3">
    <location>
        <begin position="140"/>
        <end position="173"/>
    </location>
</feature>
<dbReference type="Pfam" id="PF13174">
    <property type="entry name" value="TPR_6"/>
    <property type="match status" value="1"/>
</dbReference>
<dbReference type="InterPro" id="IPR011990">
    <property type="entry name" value="TPR-like_helical_dom_sf"/>
</dbReference>
<dbReference type="PANTHER" id="PTHR44227">
    <property type="match status" value="1"/>
</dbReference>